<evidence type="ECO:0000256" key="1">
    <source>
        <dbReference type="SAM" id="MobiDB-lite"/>
    </source>
</evidence>
<keyword evidence="4" id="KW-1185">Reference proteome</keyword>
<sequence length="338" mass="37131">MTELSFIPKPSKDPSRPPPRTDSAKPTKCSMGNRKDGSKIENRHGGNGNNKTAVGQKIKKKRRRKMRRNDKRQLLSQTLENDDEGYDQFGGRTDLLESSRIYPDIIIDGLRPALDFARNEHSSDTQWILYVDGSVSPAPSPSSSPPATSSPSSPTSSLSQSRFTHCSCAAASVVYEDASRPFGWRVFSYSLPGVEKSHDAELCGIDRALQLTLDKVHEDTTFRKKVIILTDCQGSLKLLAEHLMNVASQPSEVAATASSKALQLRRLGVQLELRYVPAHMRVDGNVLADRAAKNAVQLPDRYLQWDKYLVLAAAARPASVEGSFQRNSVTGIHATGAD</sequence>
<dbReference type="PROSITE" id="PS50879">
    <property type="entry name" value="RNASE_H_1"/>
    <property type="match status" value="1"/>
</dbReference>
<feature type="compositionally biased region" description="Low complexity" evidence="1">
    <location>
        <begin position="145"/>
        <end position="157"/>
    </location>
</feature>
<reference evidence="3 4" key="1">
    <citation type="submission" date="2024-07" db="EMBL/GenBank/DDBJ databases">
        <title>Section-level genome sequencing and comparative genomics of Aspergillus sections Usti and Cavernicolus.</title>
        <authorList>
            <consortium name="Lawrence Berkeley National Laboratory"/>
            <person name="Nybo J.L."/>
            <person name="Vesth T.C."/>
            <person name="Theobald S."/>
            <person name="Frisvad J.C."/>
            <person name="Larsen T.O."/>
            <person name="Kjaerboelling I."/>
            <person name="Rothschild-Mancinelli K."/>
            <person name="Lyhne E.K."/>
            <person name="Kogle M.E."/>
            <person name="Barry K."/>
            <person name="Clum A."/>
            <person name="Na H."/>
            <person name="Ledsgaard L."/>
            <person name="Lin J."/>
            <person name="Lipzen A."/>
            <person name="Kuo A."/>
            <person name="Riley R."/>
            <person name="Mondo S."/>
            <person name="Labutti K."/>
            <person name="Haridas S."/>
            <person name="Pangalinan J."/>
            <person name="Salamov A.A."/>
            <person name="Simmons B.A."/>
            <person name="Magnuson J.K."/>
            <person name="Chen J."/>
            <person name="Drula E."/>
            <person name="Henrissat B."/>
            <person name="Wiebenga A."/>
            <person name="Lubbers R.J."/>
            <person name="Gomes A.C."/>
            <person name="Macurrencykelacurrency M.R."/>
            <person name="Stajich J."/>
            <person name="Grigoriev I.V."/>
            <person name="Mortensen U.H."/>
            <person name="De Vries R.P."/>
            <person name="Baker S.E."/>
            <person name="Andersen M.R."/>
        </authorList>
    </citation>
    <scope>NUCLEOTIDE SEQUENCE [LARGE SCALE GENOMIC DNA]</scope>
    <source>
        <strain evidence="3 4">CBS 449.75</strain>
    </source>
</reference>
<feature type="region of interest" description="Disordered" evidence="1">
    <location>
        <begin position="135"/>
        <end position="158"/>
    </location>
</feature>
<evidence type="ECO:0000313" key="4">
    <source>
        <dbReference type="Proteomes" id="UP001610432"/>
    </source>
</evidence>
<feature type="region of interest" description="Disordered" evidence="1">
    <location>
        <begin position="1"/>
        <end position="90"/>
    </location>
</feature>
<dbReference type="Proteomes" id="UP001610432">
    <property type="component" value="Unassembled WGS sequence"/>
</dbReference>
<feature type="compositionally biased region" description="Basic and acidic residues" evidence="1">
    <location>
        <begin position="33"/>
        <end position="44"/>
    </location>
</feature>
<name>A0ABR4LVU7_9EURO</name>
<organism evidence="3 4">
    <name type="scientific">Aspergillus lucknowensis</name>
    <dbReference type="NCBI Taxonomy" id="176173"/>
    <lineage>
        <taxon>Eukaryota</taxon>
        <taxon>Fungi</taxon>
        <taxon>Dikarya</taxon>
        <taxon>Ascomycota</taxon>
        <taxon>Pezizomycotina</taxon>
        <taxon>Eurotiomycetes</taxon>
        <taxon>Eurotiomycetidae</taxon>
        <taxon>Eurotiales</taxon>
        <taxon>Aspergillaceae</taxon>
        <taxon>Aspergillus</taxon>
        <taxon>Aspergillus subgen. Nidulantes</taxon>
    </lineage>
</organism>
<dbReference type="Pfam" id="PF00075">
    <property type="entry name" value="RNase_H"/>
    <property type="match status" value="1"/>
</dbReference>
<gene>
    <name evidence="3" type="ORF">BJX67DRAFT_379971</name>
</gene>
<dbReference type="GeneID" id="98147765"/>
<evidence type="ECO:0000259" key="2">
    <source>
        <dbReference type="PROSITE" id="PS50879"/>
    </source>
</evidence>
<dbReference type="InterPro" id="IPR036397">
    <property type="entry name" value="RNaseH_sf"/>
</dbReference>
<dbReference type="CDD" id="cd09276">
    <property type="entry name" value="Rnase_HI_RT_non_LTR"/>
    <property type="match status" value="1"/>
</dbReference>
<protein>
    <recommendedName>
        <fullName evidence="2">RNase H type-1 domain-containing protein</fullName>
    </recommendedName>
</protein>
<comment type="caution">
    <text evidence="3">The sequence shown here is derived from an EMBL/GenBank/DDBJ whole genome shotgun (WGS) entry which is preliminary data.</text>
</comment>
<evidence type="ECO:0000313" key="3">
    <source>
        <dbReference type="EMBL" id="KAL2868601.1"/>
    </source>
</evidence>
<dbReference type="InterPro" id="IPR002156">
    <property type="entry name" value="RNaseH_domain"/>
</dbReference>
<dbReference type="SUPFAM" id="SSF53098">
    <property type="entry name" value="Ribonuclease H-like"/>
    <property type="match status" value="1"/>
</dbReference>
<proteinExistence type="predicted"/>
<feature type="compositionally biased region" description="Basic residues" evidence="1">
    <location>
        <begin position="57"/>
        <end position="70"/>
    </location>
</feature>
<dbReference type="RefSeq" id="XP_070887580.1">
    <property type="nucleotide sequence ID" value="XM_071032693.1"/>
</dbReference>
<dbReference type="InterPro" id="IPR012337">
    <property type="entry name" value="RNaseH-like_sf"/>
</dbReference>
<feature type="domain" description="RNase H type-1" evidence="2">
    <location>
        <begin position="168"/>
        <end position="297"/>
    </location>
</feature>
<accession>A0ABR4LVU7</accession>
<dbReference type="Gene3D" id="3.30.420.10">
    <property type="entry name" value="Ribonuclease H-like superfamily/Ribonuclease H"/>
    <property type="match status" value="1"/>
</dbReference>
<dbReference type="EMBL" id="JBFXLQ010000013">
    <property type="protein sequence ID" value="KAL2868601.1"/>
    <property type="molecule type" value="Genomic_DNA"/>
</dbReference>